<comment type="function">
    <text evidence="6">Forms chloride channels.</text>
</comment>
<dbReference type="OrthoDB" id="201595at2759"/>
<dbReference type="GO" id="GO:0005886">
    <property type="term" value="C:plasma membrane"/>
    <property type="evidence" value="ECO:0007669"/>
    <property type="project" value="UniProtKB-SubCell"/>
</dbReference>
<sequence length="222" mass="25728">MRDIPLDFMLGFFVSVIVTRWSTLFNNIGLIEKYCVVAQLLAFRDISIQVRKRFPTIDAVVASGRWPDNTTRKRTVISRLKADVLGFLMDHERDALEGLNCAAANMGKHGCLYGKTWIPVQWAITLMKKARYEDETISSDILYAKCLEELRRFRTNLLTLTNYDWVPIPIMYPQLVFLAVHLFFFIALFSRQFEPSETQVSVRTPHSDLKNFRKTSIKYCGC</sequence>
<evidence type="ECO:0000256" key="4">
    <source>
        <dbReference type="ARBA" id="ARBA00023136"/>
    </source>
</evidence>
<comment type="similarity">
    <text evidence="5 6">Belongs to the anion channel-forming bestrophin (TC 1.A.46) family. Calcium-sensitive chloride channel subfamily.</text>
</comment>
<organism evidence="7">
    <name type="scientific">Heligmosomoides polygyrus</name>
    <name type="common">Parasitic roundworm</name>
    <dbReference type="NCBI Taxonomy" id="6339"/>
    <lineage>
        <taxon>Eukaryota</taxon>
        <taxon>Metazoa</taxon>
        <taxon>Ecdysozoa</taxon>
        <taxon>Nematoda</taxon>
        <taxon>Chromadorea</taxon>
        <taxon>Rhabditida</taxon>
        <taxon>Rhabditina</taxon>
        <taxon>Rhabditomorpha</taxon>
        <taxon>Strongyloidea</taxon>
        <taxon>Heligmosomidae</taxon>
        <taxon>Heligmosomoides</taxon>
    </lineage>
</organism>
<dbReference type="AlphaFoldDB" id="A0A3P8FK08"/>
<keyword evidence="6" id="KW-0868">Chloride</keyword>
<keyword evidence="6" id="KW-0869">Chloride channel</keyword>
<evidence type="ECO:0000256" key="3">
    <source>
        <dbReference type="ARBA" id="ARBA00022989"/>
    </source>
</evidence>
<name>A0A3P8FK08_HELPZ</name>
<keyword evidence="6" id="KW-0406">Ion transport</keyword>
<dbReference type="EMBL" id="UZAH01040332">
    <property type="protein sequence ID" value="VDP58374.1"/>
    <property type="molecule type" value="Genomic_DNA"/>
</dbReference>
<dbReference type="InterPro" id="IPR021134">
    <property type="entry name" value="Bestrophin-like"/>
</dbReference>
<keyword evidence="6" id="KW-0407">Ion channel</keyword>
<gene>
    <name evidence="7" type="ORF">HPBE_LOCUS26579</name>
</gene>
<keyword evidence="3 6" id="KW-1133">Transmembrane helix</keyword>
<dbReference type="PANTHER" id="PTHR10736">
    <property type="entry name" value="BESTROPHIN"/>
    <property type="match status" value="1"/>
</dbReference>
<proteinExistence type="inferred from homology"/>
<comment type="subcellular location">
    <subcellularLocation>
        <location evidence="6">Cell membrane</location>
        <topology evidence="6">Multi-pass membrane protein</topology>
    </subcellularLocation>
    <subcellularLocation>
        <location evidence="1">Membrane</location>
    </subcellularLocation>
</comment>
<feature type="transmembrane region" description="Helical" evidence="6">
    <location>
        <begin position="170"/>
        <end position="189"/>
    </location>
</feature>
<keyword evidence="2 6" id="KW-0812">Transmembrane</keyword>
<reference evidence="7" key="1">
    <citation type="submission" date="2018-11" db="EMBL/GenBank/DDBJ databases">
        <authorList>
            <consortium name="Pathogen Informatics"/>
        </authorList>
    </citation>
    <scope>NUCLEOTIDE SEQUENCE [LARGE SCALE GENOMIC DNA]</scope>
</reference>
<evidence type="ECO:0000256" key="1">
    <source>
        <dbReference type="ARBA" id="ARBA00004370"/>
    </source>
</evidence>
<evidence type="ECO:0000313" key="7">
    <source>
        <dbReference type="EMBL" id="VDP58374.1"/>
    </source>
</evidence>
<evidence type="ECO:0000256" key="2">
    <source>
        <dbReference type="ARBA" id="ARBA00022692"/>
    </source>
</evidence>
<keyword evidence="4 6" id="KW-0472">Membrane</keyword>
<protein>
    <recommendedName>
        <fullName evidence="6">Bestrophin homolog</fullName>
    </recommendedName>
</protein>
<dbReference type="GO" id="GO:0005254">
    <property type="term" value="F:chloride channel activity"/>
    <property type="evidence" value="ECO:0007669"/>
    <property type="project" value="UniProtKB-KW"/>
</dbReference>
<evidence type="ECO:0000256" key="5">
    <source>
        <dbReference type="ARBA" id="ARBA00034769"/>
    </source>
</evidence>
<dbReference type="Pfam" id="PF01062">
    <property type="entry name" value="Bestrophin"/>
    <property type="match status" value="1"/>
</dbReference>
<dbReference type="InterPro" id="IPR000615">
    <property type="entry name" value="Bestrophin"/>
</dbReference>
<dbReference type="GO" id="GO:0034707">
    <property type="term" value="C:chloride channel complex"/>
    <property type="evidence" value="ECO:0007669"/>
    <property type="project" value="UniProtKB-KW"/>
</dbReference>
<evidence type="ECO:0000256" key="6">
    <source>
        <dbReference type="RuleBase" id="RU363126"/>
    </source>
</evidence>
<dbReference type="PANTHER" id="PTHR10736:SF61">
    <property type="entry name" value="BESTROPHIN HOMOLOG 24"/>
    <property type="match status" value="1"/>
</dbReference>
<accession>A0A3P8FK08</accession>
<keyword evidence="6" id="KW-1003">Cell membrane</keyword>
<comment type="caution">
    <text evidence="6">Lacks conserved residue(s) required for the propagation of feature annotation.</text>
</comment>
<keyword evidence="6" id="KW-0813">Transport</keyword>